<keyword evidence="1" id="KW-0812">Transmembrane</keyword>
<sequence>MTATDEKRKMNGQQATTELRPGVVVGPRGRRRPAFVIAGVAMVALGALAAMWLVTSTGQRFEVVLMARDVAYGSTITAEDLTTTAVSVEPTVRLVAAEDSGELVGLVATSNLQRGSLVTPGDVTDAGVVGPGEVLVPLPLTADRVPAGGLAAGDRLLVVDAPPQGADPLPGAPMSFEARVVRVGPPDVNGMVVADVVTSAQDGPALATRAATGRFAIVVQPAQVTP</sequence>
<proteinExistence type="predicted"/>
<reference evidence="3 4" key="1">
    <citation type="submission" date="2019-07" db="EMBL/GenBank/DDBJ databases">
        <title>Whole genome shotgun sequence of Cellulomonas soli NBRC 109434.</title>
        <authorList>
            <person name="Hosoyama A."/>
            <person name="Uohara A."/>
            <person name="Ohji S."/>
            <person name="Ichikawa N."/>
        </authorList>
    </citation>
    <scope>NUCLEOTIDE SEQUENCE [LARGE SCALE GENOMIC DNA]</scope>
    <source>
        <strain evidence="3 4">NBRC 109434</strain>
    </source>
</reference>
<organism evidence="3 4">
    <name type="scientific">Cellulomonas soli</name>
    <dbReference type="NCBI Taxonomy" id="931535"/>
    <lineage>
        <taxon>Bacteria</taxon>
        <taxon>Bacillati</taxon>
        <taxon>Actinomycetota</taxon>
        <taxon>Actinomycetes</taxon>
        <taxon>Micrococcales</taxon>
        <taxon>Cellulomonadaceae</taxon>
        <taxon>Cellulomonas</taxon>
    </lineage>
</organism>
<evidence type="ECO:0000313" key="3">
    <source>
        <dbReference type="EMBL" id="GEP67855.1"/>
    </source>
</evidence>
<dbReference type="CDD" id="cd11614">
    <property type="entry name" value="SAF_CpaB_FlgA_like"/>
    <property type="match status" value="1"/>
</dbReference>
<keyword evidence="4" id="KW-1185">Reference proteome</keyword>
<gene>
    <name evidence="3" type="ORF">CSO01_05700</name>
</gene>
<dbReference type="SMART" id="SM00858">
    <property type="entry name" value="SAF"/>
    <property type="match status" value="1"/>
</dbReference>
<feature type="transmembrane region" description="Helical" evidence="1">
    <location>
        <begin position="34"/>
        <end position="54"/>
    </location>
</feature>
<evidence type="ECO:0000259" key="2">
    <source>
        <dbReference type="SMART" id="SM00858"/>
    </source>
</evidence>
<comment type="caution">
    <text evidence="3">The sequence shown here is derived from an EMBL/GenBank/DDBJ whole genome shotgun (WGS) entry which is preliminary data.</text>
</comment>
<evidence type="ECO:0000313" key="4">
    <source>
        <dbReference type="Proteomes" id="UP000321798"/>
    </source>
</evidence>
<dbReference type="InterPro" id="IPR013974">
    <property type="entry name" value="SAF"/>
</dbReference>
<feature type="domain" description="SAF" evidence="2">
    <location>
        <begin position="61"/>
        <end position="124"/>
    </location>
</feature>
<dbReference type="Proteomes" id="UP000321798">
    <property type="component" value="Unassembled WGS sequence"/>
</dbReference>
<protein>
    <recommendedName>
        <fullName evidence="2">SAF domain-containing protein</fullName>
    </recommendedName>
</protein>
<dbReference type="OrthoDB" id="4823962at2"/>
<keyword evidence="1" id="KW-0472">Membrane</keyword>
<dbReference type="Pfam" id="PF08666">
    <property type="entry name" value="SAF"/>
    <property type="match status" value="1"/>
</dbReference>
<keyword evidence="1" id="KW-1133">Transmembrane helix</keyword>
<name>A0A512P9I6_9CELL</name>
<dbReference type="RefSeq" id="WP_146951645.1">
    <property type="nucleotide sequence ID" value="NZ_BAABBJ010000015.1"/>
</dbReference>
<dbReference type="EMBL" id="BKAL01000002">
    <property type="protein sequence ID" value="GEP67855.1"/>
    <property type="molecule type" value="Genomic_DNA"/>
</dbReference>
<evidence type="ECO:0000256" key="1">
    <source>
        <dbReference type="SAM" id="Phobius"/>
    </source>
</evidence>
<dbReference type="AlphaFoldDB" id="A0A512P9I6"/>
<accession>A0A512P9I6</accession>